<keyword evidence="3" id="KW-1185">Reference proteome</keyword>
<feature type="compositionally biased region" description="Basic residues" evidence="1">
    <location>
        <begin position="156"/>
        <end position="176"/>
    </location>
</feature>
<feature type="compositionally biased region" description="Basic and acidic residues" evidence="1">
    <location>
        <begin position="146"/>
        <end position="155"/>
    </location>
</feature>
<organism evidence="2 3">
    <name type="scientific">Anopheles maculatus</name>
    <dbReference type="NCBI Taxonomy" id="74869"/>
    <lineage>
        <taxon>Eukaryota</taxon>
        <taxon>Metazoa</taxon>
        <taxon>Ecdysozoa</taxon>
        <taxon>Arthropoda</taxon>
        <taxon>Hexapoda</taxon>
        <taxon>Insecta</taxon>
        <taxon>Pterygota</taxon>
        <taxon>Neoptera</taxon>
        <taxon>Endopterygota</taxon>
        <taxon>Diptera</taxon>
        <taxon>Nematocera</taxon>
        <taxon>Culicoidea</taxon>
        <taxon>Culicidae</taxon>
        <taxon>Anophelinae</taxon>
        <taxon>Anopheles</taxon>
        <taxon>Anopheles maculatus group</taxon>
    </lineage>
</organism>
<protein>
    <submittedName>
        <fullName evidence="2">Uncharacterized protein</fullName>
    </submittedName>
</protein>
<evidence type="ECO:0000256" key="1">
    <source>
        <dbReference type="SAM" id="MobiDB-lite"/>
    </source>
</evidence>
<proteinExistence type="predicted"/>
<reference evidence="3" key="1">
    <citation type="submission" date="2013-09" db="EMBL/GenBank/DDBJ databases">
        <title>The Genome Sequence of Anopheles maculatus species B.</title>
        <authorList>
            <consortium name="The Broad Institute Genomics Platform"/>
            <person name="Neafsey D.E."/>
            <person name="Besansky N."/>
            <person name="Howell P."/>
            <person name="Walton C."/>
            <person name="Young S.K."/>
            <person name="Zeng Q."/>
            <person name="Gargeya S."/>
            <person name="Fitzgerald M."/>
            <person name="Haas B."/>
            <person name="Abouelleil A."/>
            <person name="Allen A.W."/>
            <person name="Alvarado L."/>
            <person name="Arachchi H.M."/>
            <person name="Berlin A.M."/>
            <person name="Chapman S.B."/>
            <person name="Gainer-Dewar J."/>
            <person name="Goldberg J."/>
            <person name="Griggs A."/>
            <person name="Gujja S."/>
            <person name="Hansen M."/>
            <person name="Howarth C."/>
            <person name="Imamovic A."/>
            <person name="Ireland A."/>
            <person name="Larimer J."/>
            <person name="McCowan C."/>
            <person name="Murphy C."/>
            <person name="Pearson M."/>
            <person name="Poon T.W."/>
            <person name="Priest M."/>
            <person name="Roberts A."/>
            <person name="Saif S."/>
            <person name="Shea T."/>
            <person name="Sisk P."/>
            <person name="Sykes S."/>
            <person name="Wortman J."/>
            <person name="Nusbaum C."/>
            <person name="Birren B."/>
        </authorList>
    </citation>
    <scope>NUCLEOTIDE SEQUENCE [LARGE SCALE GENOMIC DNA]</scope>
    <source>
        <strain evidence="3">maculatus3</strain>
    </source>
</reference>
<reference evidence="2" key="2">
    <citation type="submission" date="2020-05" db="UniProtKB">
        <authorList>
            <consortium name="EnsemblMetazoa"/>
        </authorList>
    </citation>
    <scope>IDENTIFICATION</scope>
    <source>
        <strain evidence="2">maculatus3</strain>
    </source>
</reference>
<dbReference type="VEuPathDB" id="VectorBase:AMAM016768"/>
<sequence>MRRDFYEKTEEEIDRRNLMRFSLIAPKRGDTIRKLLEDEKEEQAKNTDSTVCGKTSKYFTKEVKNPCTDEETFIMIQSDDSGEDNQSVEEPSSRRRTQKPPTACPSEGPKLPKLRKKTCDGNALISNFLHSQPNPTAEERDDDFEESKSGKETQSRKTKVQRVAKKTTTKAPKRPKNQSDIRKVFKKYKNDHEVLHELLKEHSASEQIDPEQLQIALAMSRSLADQECTENFTTSSEALGTDCVAAGSSGSSEERR</sequence>
<feature type="region of interest" description="Disordered" evidence="1">
    <location>
        <begin position="75"/>
        <end position="181"/>
    </location>
</feature>
<dbReference type="Proteomes" id="UP000075901">
    <property type="component" value="Unassembled WGS sequence"/>
</dbReference>
<dbReference type="AlphaFoldDB" id="A0A182SZW6"/>
<evidence type="ECO:0000313" key="3">
    <source>
        <dbReference type="Proteomes" id="UP000075901"/>
    </source>
</evidence>
<feature type="compositionally biased region" description="Polar residues" evidence="1">
    <location>
        <begin position="124"/>
        <end position="135"/>
    </location>
</feature>
<evidence type="ECO:0000313" key="2">
    <source>
        <dbReference type="EnsemblMetazoa" id="AMAM016768-PA"/>
    </source>
</evidence>
<name>A0A182SZW6_9DIPT</name>
<accession>A0A182SZW6</accession>
<feature type="region of interest" description="Disordered" evidence="1">
    <location>
        <begin position="233"/>
        <end position="256"/>
    </location>
</feature>
<dbReference type="EnsemblMetazoa" id="AMAM016768-RA">
    <property type="protein sequence ID" value="AMAM016768-PA"/>
    <property type="gene ID" value="AMAM016768"/>
</dbReference>